<keyword evidence="2" id="KW-0732">Signal</keyword>
<dbReference type="InParanoid" id="A0A1V8SUQ9"/>
<comment type="caution">
    <text evidence="3">The sequence shown here is derived from an EMBL/GenBank/DDBJ whole genome shotgun (WGS) entry which is preliminary data.</text>
</comment>
<evidence type="ECO:0000256" key="2">
    <source>
        <dbReference type="SAM" id="SignalP"/>
    </source>
</evidence>
<keyword evidence="4" id="KW-1185">Reference proteome</keyword>
<accession>A0A1V8SUQ9</accession>
<dbReference type="AlphaFoldDB" id="A0A1V8SUQ9"/>
<name>A0A1V8SUQ9_9PEZI</name>
<gene>
    <name evidence="3" type="ORF">B0A48_11092</name>
</gene>
<dbReference type="Proteomes" id="UP000192596">
    <property type="component" value="Unassembled WGS sequence"/>
</dbReference>
<protein>
    <recommendedName>
        <fullName evidence="5">Ecp2 effector protein domain-containing protein</fullName>
    </recommendedName>
</protein>
<sequence length="618" mass="65498">MPQSQQSRLSKTQLLTCVLCWHVAEAQVSTAGGNVTEVTSITTVGSSTITGTPLSISHTNAKNTEESTEIFTPTSIQLSGITPPITAGTTVTTTNSAGETVAVAVAVGAGVVAGGALAGWLYKPVPGGLPAPTEPPTLSTESQPDDSKTTTTSEIASSTTTSTTEEAPACPFTSKGSSVTFAKVDAQPQWTVALPTASTASAHSPECTPHGGNSQLFRGTDPGYINALAEIFCKGDLTKDQAKTLGQGDLPSDSTWKNANLQGIRVNFGFEYGLSDPGCARNCVDAYKFASTRCQYDSHTLFGSASLEQGCGKYDLTVDADVVTKLTCSGAPDPISQKYDYRDAALDAVNNFCTAHDGAELKQNDPSTDIKESAFSATYLSGCTGSGTYKIFKDTCVKYLTQTIDGCDVDTTMYKHGGSLTELDNCGSFEFHPVSNDEFFCYPKNKDGGLITGGKGVAISPEIAKDAIAQFCDRDSKDQTYTLDPKNIPDPNDFSGDSCTKKGAASCGYYYSNDGKRAEGNNVENLFIRIEAKYDNLGRNCAPNAEYAIHGERCHQELSKLIGIEPKGQCVSSDPSKLELGSFLENGDKGCVLWNMWAVQTAPSRSMRIKRAPEMITA</sequence>
<reference evidence="4" key="1">
    <citation type="submission" date="2017-03" db="EMBL/GenBank/DDBJ databases">
        <title>Genomes of endolithic fungi from Antarctica.</title>
        <authorList>
            <person name="Coleine C."/>
            <person name="Masonjones S."/>
            <person name="Stajich J.E."/>
        </authorList>
    </citation>
    <scope>NUCLEOTIDE SEQUENCE [LARGE SCALE GENOMIC DNA]</scope>
    <source>
        <strain evidence="4">CCFEE 5527</strain>
    </source>
</reference>
<dbReference type="EMBL" id="NAJO01000026">
    <property type="protein sequence ID" value="OQO02809.1"/>
    <property type="molecule type" value="Genomic_DNA"/>
</dbReference>
<evidence type="ECO:0000256" key="1">
    <source>
        <dbReference type="SAM" id="MobiDB-lite"/>
    </source>
</evidence>
<feature type="chain" id="PRO_5013365771" description="Ecp2 effector protein domain-containing protein" evidence="2">
    <location>
        <begin position="27"/>
        <end position="618"/>
    </location>
</feature>
<feature type="signal peptide" evidence="2">
    <location>
        <begin position="1"/>
        <end position="26"/>
    </location>
</feature>
<feature type="compositionally biased region" description="Low complexity" evidence="1">
    <location>
        <begin position="149"/>
        <end position="166"/>
    </location>
</feature>
<evidence type="ECO:0008006" key="5">
    <source>
        <dbReference type="Google" id="ProtNLM"/>
    </source>
</evidence>
<evidence type="ECO:0000313" key="4">
    <source>
        <dbReference type="Proteomes" id="UP000192596"/>
    </source>
</evidence>
<evidence type="ECO:0000313" key="3">
    <source>
        <dbReference type="EMBL" id="OQO02809.1"/>
    </source>
</evidence>
<dbReference type="OrthoDB" id="3641180at2759"/>
<organism evidence="3 4">
    <name type="scientific">Cryoendolithus antarcticus</name>
    <dbReference type="NCBI Taxonomy" id="1507870"/>
    <lineage>
        <taxon>Eukaryota</taxon>
        <taxon>Fungi</taxon>
        <taxon>Dikarya</taxon>
        <taxon>Ascomycota</taxon>
        <taxon>Pezizomycotina</taxon>
        <taxon>Dothideomycetes</taxon>
        <taxon>Dothideomycetidae</taxon>
        <taxon>Cladosporiales</taxon>
        <taxon>Cladosporiaceae</taxon>
        <taxon>Cryoendolithus</taxon>
    </lineage>
</organism>
<proteinExistence type="predicted"/>
<feature type="region of interest" description="Disordered" evidence="1">
    <location>
        <begin position="128"/>
        <end position="171"/>
    </location>
</feature>